<evidence type="ECO:0000256" key="1">
    <source>
        <dbReference type="SAM" id="Phobius"/>
    </source>
</evidence>
<gene>
    <name evidence="2" type="ORF">AQUCO_03600140v1</name>
</gene>
<sequence length="76" mass="9299">MRSMFTTKLFQCQCCRLNSTTLIHFQVTKWTMTRNLFLQFAGEVSLQLWLLLILQEILRSWRWFDSFLKKMLNYSI</sequence>
<accession>A0A2G5CVF3</accession>
<dbReference type="EMBL" id="KZ305053">
    <property type="protein sequence ID" value="PIA35262.1"/>
    <property type="molecule type" value="Genomic_DNA"/>
</dbReference>
<reference evidence="2 3" key="1">
    <citation type="submission" date="2017-09" db="EMBL/GenBank/DDBJ databases">
        <title>WGS assembly of Aquilegia coerulea Goldsmith.</title>
        <authorList>
            <person name="Hodges S."/>
            <person name="Kramer E."/>
            <person name="Nordborg M."/>
            <person name="Tomkins J."/>
            <person name="Borevitz J."/>
            <person name="Derieg N."/>
            <person name="Yan J."/>
            <person name="Mihaltcheva S."/>
            <person name="Hayes R.D."/>
            <person name="Rokhsar D."/>
        </authorList>
    </citation>
    <scope>NUCLEOTIDE SEQUENCE [LARGE SCALE GENOMIC DNA]</scope>
    <source>
        <strain evidence="3">cv. Goldsmith</strain>
    </source>
</reference>
<evidence type="ECO:0000313" key="3">
    <source>
        <dbReference type="Proteomes" id="UP000230069"/>
    </source>
</evidence>
<organism evidence="2 3">
    <name type="scientific">Aquilegia coerulea</name>
    <name type="common">Rocky mountain columbine</name>
    <dbReference type="NCBI Taxonomy" id="218851"/>
    <lineage>
        <taxon>Eukaryota</taxon>
        <taxon>Viridiplantae</taxon>
        <taxon>Streptophyta</taxon>
        <taxon>Embryophyta</taxon>
        <taxon>Tracheophyta</taxon>
        <taxon>Spermatophyta</taxon>
        <taxon>Magnoliopsida</taxon>
        <taxon>Ranunculales</taxon>
        <taxon>Ranunculaceae</taxon>
        <taxon>Thalictroideae</taxon>
        <taxon>Aquilegia</taxon>
    </lineage>
</organism>
<dbReference type="Proteomes" id="UP000230069">
    <property type="component" value="Unassembled WGS sequence"/>
</dbReference>
<keyword evidence="1" id="KW-0812">Transmembrane</keyword>
<keyword evidence="3" id="KW-1185">Reference proteome</keyword>
<dbReference type="InParanoid" id="A0A2G5CVF3"/>
<name>A0A2G5CVF3_AQUCA</name>
<proteinExistence type="predicted"/>
<keyword evidence="1" id="KW-1133">Transmembrane helix</keyword>
<dbReference type="AlphaFoldDB" id="A0A2G5CVF3"/>
<keyword evidence="1" id="KW-0472">Membrane</keyword>
<protein>
    <submittedName>
        <fullName evidence="2">Uncharacterized protein</fullName>
    </submittedName>
</protein>
<feature type="transmembrane region" description="Helical" evidence="1">
    <location>
        <begin position="36"/>
        <end position="54"/>
    </location>
</feature>
<evidence type="ECO:0000313" key="2">
    <source>
        <dbReference type="EMBL" id="PIA35262.1"/>
    </source>
</evidence>